<dbReference type="NCBIfam" id="TIGR02937">
    <property type="entry name" value="sigma70-ECF"/>
    <property type="match status" value="1"/>
</dbReference>
<dbReference type="Gene3D" id="1.10.1740.10">
    <property type="match status" value="1"/>
</dbReference>
<dbReference type="Pfam" id="PF08281">
    <property type="entry name" value="Sigma70_r4_2"/>
    <property type="match status" value="1"/>
</dbReference>
<evidence type="ECO:0000256" key="4">
    <source>
        <dbReference type="ARBA" id="ARBA00023125"/>
    </source>
</evidence>
<dbReference type="InterPro" id="IPR013249">
    <property type="entry name" value="RNA_pol_sigma70_r4_t2"/>
</dbReference>
<comment type="caution">
    <text evidence="8">The sequence shown here is derived from an EMBL/GenBank/DDBJ whole genome shotgun (WGS) entry which is preliminary data.</text>
</comment>
<proteinExistence type="inferred from homology"/>
<name>A0A841K5J2_9BACT</name>
<keyword evidence="2" id="KW-0805">Transcription regulation</keyword>
<dbReference type="CDD" id="cd06171">
    <property type="entry name" value="Sigma70_r4"/>
    <property type="match status" value="1"/>
</dbReference>
<keyword evidence="3" id="KW-0731">Sigma factor</keyword>
<organism evidence="8 9">
    <name type="scientific">Silvibacterium bohemicum</name>
    <dbReference type="NCBI Taxonomy" id="1577686"/>
    <lineage>
        <taxon>Bacteria</taxon>
        <taxon>Pseudomonadati</taxon>
        <taxon>Acidobacteriota</taxon>
        <taxon>Terriglobia</taxon>
        <taxon>Terriglobales</taxon>
        <taxon>Acidobacteriaceae</taxon>
        <taxon>Silvibacterium</taxon>
    </lineage>
</organism>
<keyword evidence="5" id="KW-0804">Transcription</keyword>
<keyword evidence="9" id="KW-1185">Reference proteome</keyword>
<dbReference type="OrthoDB" id="9785675at2"/>
<dbReference type="AlphaFoldDB" id="A0A841K5J2"/>
<evidence type="ECO:0000256" key="2">
    <source>
        <dbReference type="ARBA" id="ARBA00023015"/>
    </source>
</evidence>
<protein>
    <submittedName>
        <fullName evidence="8">RNA polymerase sigma-70 factor (ECF subfamily)</fullName>
    </submittedName>
</protein>
<dbReference type="PANTHER" id="PTHR43133">
    <property type="entry name" value="RNA POLYMERASE ECF-TYPE SIGMA FACTO"/>
    <property type="match status" value="1"/>
</dbReference>
<dbReference type="Pfam" id="PF04542">
    <property type="entry name" value="Sigma70_r2"/>
    <property type="match status" value="1"/>
</dbReference>
<feature type="domain" description="RNA polymerase sigma factor 70 region 4 type 2" evidence="7">
    <location>
        <begin position="121"/>
        <end position="168"/>
    </location>
</feature>
<evidence type="ECO:0000313" key="8">
    <source>
        <dbReference type="EMBL" id="MBB6146411.1"/>
    </source>
</evidence>
<comment type="similarity">
    <text evidence="1">Belongs to the sigma-70 factor family. ECF subfamily.</text>
</comment>
<dbReference type="Gene3D" id="1.10.10.10">
    <property type="entry name" value="Winged helix-like DNA-binding domain superfamily/Winged helix DNA-binding domain"/>
    <property type="match status" value="1"/>
</dbReference>
<dbReference type="EMBL" id="JACHEK010000009">
    <property type="protein sequence ID" value="MBB6146411.1"/>
    <property type="molecule type" value="Genomic_DNA"/>
</dbReference>
<dbReference type="GO" id="GO:0003677">
    <property type="term" value="F:DNA binding"/>
    <property type="evidence" value="ECO:0007669"/>
    <property type="project" value="UniProtKB-KW"/>
</dbReference>
<dbReference type="Proteomes" id="UP000538666">
    <property type="component" value="Unassembled WGS sequence"/>
</dbReference>
<evidence type="ECO:0000259" key="6">
    <source>
        <dbReference type="Pfam" id="PF04542"/>
    </source>
</evidence>
<sequence>MSWRHGEDGRVGAISIEYLDRLYSYALVLTGNPAEAEGLVEKTYVHALRVMGQPWPCGNMKGWLFTILRGAWLNQLREPRKDPQMAGTEVVDGAANCIVEPSMCSRDIYASKVEAEQVRWAFHELPSDLREIVFLREYEDFSYQEIACVLEDSVVTVMSRLARARAKLREMLSTAAARAIHLE</sequence>
<dbReference type="GO" id="GO:0006352">
    <property type="term" value="P:DNA-templated transcription initiation"/>
    <property type="evidence" value="ECO:0007669"/>
    <property type="project" value="InterPro"/>
</dbReference>
<keyword evidence="4" id="KW-0238">DNA-binding</keyword>
<evidence type="ECO:0000256" key="5">
    <source>
        <dbReference type="ARBA" id="ARBA00023163"/>
    </source>
</evidence>
<dbReference type="SUPFAM" id="SSF88659">
    <property type="entry name" value="Sigma3 and sigma4 domains of RNA polymerase sigma factors"/>
    <property type="match status" value="1"/>
</dbReference>
<dbReference type="InterPro" id="IPR014284">
    <property type="entry name" value="RNA_pol_sigma-70_dom"/>
</dbReference>
<dbReference type="GO" id="GO:0016987">
    <property type="term" value="F:sigma factor activity"/>
    <property type="evidence" value="ECO:0007669"/>
    <property type="project" value="UniProtKB-KW"/>
</dbReference>
<dbReference type="SUPFAM" id="SSF88946">
    <property type="entry name" value="Sigma2 domain of RNA polymerase sigma factors"/>
    <property type="match status" value="1"/>
</dbReference>
<dbReference type="InterPro" id="IPR013325">
    <property type="entry name" value="RNA_pol_sigma_r2"/>
</dbReference>
<evidence type="ECO:0000259" key="7">
    <source>
        <dbReference type="Pfam" id="PF08281"/>
    </source>
</evidence>
<feature type="domain" description="RNA polymerase sigma-70 region 2" evidence="6">
    <location>
        <begin position="17"/>
        <end position="78"/>
    </location>
</feature>
<accession>A0A841K5J2</accession>
<dbReference type="InterPro" id="IPR013324">
    <property type="entry name" value="RNA_pol_sigma_r3/r4-like"/>
</dbReference>
<reference evidence="8 9" key="1">
    <citation type="submission" date="2020-08" db="EMBL/GenBank/DDBJ databases">
        <title>Genomic Encyclopedia of Type Strains, Phase IV (KMG-IV): sequencing the most valuable type-strain genomes for metagenomic binning, comparative biology and taxonomic classification.</title>
        <authorList>
            <person name="Goeker M."/>
        </authorList>
    </citation>
    <scope>NUCLEOTIDE SEQUENCE [LARGE SCALE GENOMIC DNA]</scope>
    <source>
        <strain evidence="8 9">DSM 103733</strain>
    </source>
</reference>
<evidence type="ECO:0000313" key="9">
    <source>
        <dbReference type="Proteomes" id="UP000538666"/>
    </source>
</evidence>
<dbReference type="InterPro" id="IPR036388">
    <property type="entry name" value="WH-like_DNA-bd_sf"/>
</dbReference>
<gene>
    <name evidence="8" type="ORF">HNQ77_004383</name>
</gene>
<evidence type="ECO:0000256" key="1">
    <source>
        <dbReference type="ARBA" id="ARBA00010641"/>
    </source>
</evidence>
<evidence type="ECO:0000256" key="3">
    <source>
        <dbReference type="ARBA" id="ARBA00023082"/>
    </source>
</evidence>
<dbReference type="InterPro" id="IPR007627">
    <property type="entry name" value="RNA_pol_sigma70_r2"/>
</dbReference>
<dbReference type="PANTHER" id="PTHR43133:SF8">
    <property type="entry name" value="RNA POLYMERASE SIGMA FACTOR HI_1459-RELATED"/>
    <property type="match status" value="1"/>
</dbReference>
<dbReference type="InterPro" id="IPR039425">
    <property type="entry name" value="RNA_pol_sigma-70-like"/>
</dbReference>
<dbReference type="RefSeq" id="WP_050058155.1">
    <property type="nucleotide sequence ID" value="NZ_JACHEK010000009.1"/>
</dbReference>